<dbReference type="CDD" id="cd00303">
    <property type="entry name" value="retropepsin_like"/>
    <property type="match status" value="1"/>
</dbReference>
<dbReference type="SMART" id="SM00343">
    <property type="entry name" value="ZnF_C2HC"/>
    <property type="match status" value="1"/>
</dbReference>
<dbReference type="GO" id="GO:0006508">
    <property type="term" value="P:proteolysis"/>
    <property type="evidence" value="ECO:0007669"/>
    <property type="project" value="UniProtKB-KW"/>
</dbReference>
<evidence type="ECO:0000256" key="1">
    <source>
        <dbReference type="ARBA" id="ARBA00022670"/>
    </source>
</evidence>
<dbReference type="InterPro" id="IPR057670">
    <property type="entry name" value="SH3_retrovirus"/>
</dbReference>
<dbReference type="GO" id="GO:0008233">
    <property type="term" value="F:peptidase activity"/>
    <property type="evidence" value="ECO:0007669"/>
    <property type="project" value="UniProtKB-KW"/>
</dbReference>
<organism evidence="5 6">
    <name type="scientific">Brenthis ino</name>
    <name type="common">lesser marbled fritillary</name>
    <dbReference type="NCBI Taxonomy" id="405034"/>
    <lineage>
        <taxon>Eukaryota</taxon>
        <taxon>Metazoa</taxon>
        <taxon>Ecdysozoa</taxon>
        <taxon>Arthropoda</taxon>
        <taxon>Hexapoda</taxon>
        <taxon>Insecta</taxon>
        <taxon>Pterygota</taxon>
        <taxon>Neoptera</taxon>
        <taxon>Endopterygota</taxon>
        <taxon>Lepidoptera</taxon>
        <taxon>Glossata</taxon>
        <taxon>Ditrysia</taxon>
        <taxon>Papilionoidea</taxon>
        <taxon>Nymphalidae</taxon>
        <taxon>Heliconiinae</taxon>
        <taxon>Argynnini</taxon>
        <taxon>Brenthis</taxon>
    </lineage>
</organism>
<dbReference type="InterPro" id="IPR054722">
    <property type="entry name" value="PolX-like_BBD"/>
</dbReference>
<dbReference type="Gene3D" id="2.40.70.10">
    <property type="entry name" value="Acid Proteases"/>
    <property type="match status" value="1"/>
</dbReference>
<dbReference type="Pfam" id="PF00098">
    <property type="entry name" value="zf-CCHC"/>
    <property type="match status" value="1"/>
</dbReference>
<evidence type="ECO:0000256" key="3">
    <source>
        <dbReference type="SAM" id="MobiDB-lite"/>
    </source>
</evidence>
<dbReference type="CDD" id="cd09272">
    <property type="entry name" value="RNase_HI_RT_Ty1"/>
    <property type="match status" value="1"/>
</dbReference>
<protein>
    <recommendedName>
        <fullName evidence="4">CCHC-type domain-containing protein</fullName>
    </recommendedName>
</protein>
<evidence type="ECO:0000313" key="6">
    <source>
        <dbReference type="Proteomes" id="UP000838878"/>
    </source>
</evidence>
<keyword evidence="2" id="KW-0479">Metal-binding</keyword>
<feature type="compositionally biased region" description="Basic residues" evidence="3">
    <location>
        <begin position="230"/>
        <end position="244"/>
    </location>
</feature>
<dbReference type="PANTHER" id="PTHR42648:SF28">
    <property type="entry name" value="TRANSPOSON-ENCODED PROTEIN WITH RIBONUCLEASE H-LIKE AND RETROVIRUS ZINC FINGER-LIKE DOMAINS"/>
    <property type="match status" value="1"/>
</dbReference>
<gene>
    <name evidence="5" type="ORF">BINO364_LOCUS9844</name>
</gene>
<keyword evidence="2" id="KW-0862">Zinc</keyword>
<dbReference type="Proteomes" id="UP000838878">
    <property type="component" value="Chromosome 4"/>
</dbReference>
<feature type="domain" description="CCHC-type" evidence="4">
    <location>
        <begin position="205"/>
        <end position="220"/>
    </location>
</feature>
<dbReference type="Pfam" id="PF25597">
    <property type="entry name" value="SH3_retrovirus"/>
    <property type="match status" value="1"/>
</dbReference>
<feature type="non-terminal residue" evidence="5">
    <location>
        <position position="765"/>
    </location>
</feature>
<dbReference type="GO" id="GO:0003676">
    <property type="term" value="F:nucleic acid binding"/>
    <property type="evidence" value="ECO:0007669"/>
    <property type="project" value="InterPro"/>
</dbReference>
<dbReference type="OrthoDB" id="6905421at2759"/>
<keyword evidence="2" id="KW-0863">Zinc-finger</keyword>
<dbReference type="GO" id="GO:0008270">
    <property type="term" value="F:zinc ion binding"/>
    <property type="evidence" value="ECO:0007669"/>
    <property type="project" value="UniProtKB-KW"/>
</dbReference>
<dbReference type="InterPro" id="IPR025724">
    <property type="entry name" value="GAG-pre-integrase_dom"/>
</dbReference>
<keyword evidence="1" id="KW-0378">Hydrolase</keyword>
<dbReference type="InterPro" id="IPR039537">
    <property type="entry name" value="Retrotran_Ty1/copia-like"/>
</dbReference>
<evidence type="ECO:0000259" key="4">
    <source>
        <dbReference type="PROSITE" id="PS50158"/>
    </source>
</evidence>
<dbReference type="InterPro" id="IPR036875">
    <property type="entry name" value="Znf_CCHC_sf"/>
</dbReference>
<keyword evidence="6" id="KW-1185">Reference proteome</keyword>
<feature type="region of interest" description="Disordered" evidence="3">
    <location>
        <begin position="216"/>
        <end position="262"/>
    </location>
</feature>
<keyword evidence="1" id="KW-0645">Protease</keyword>
<reference evidence="5" key="1">
    <citation type="submission" date="2021-12" db="EMBL/GenBank/DDBJ databases">
        <authorList>
            <person name="Martin H S."/>
        </authorList>
    </citation>
    <scope>NUCLEOTIDE SEQUENCE</scope>
</reference>
<accession>A0A8J9Y9H7</accession>
<dbReference type="EMBL" id="OV170224">
    <property type="protein sequence ID" value="CAH0724089.1"/>
    <property type="molecule type" value="Genomic_DNA"/>
</dbReference>
<proteinExistence type="predicted"/>
<evidence type="ECO:0000313" key="5">
    <source>
        <dbReference type="EMBL" id="CAH0724089.1"/>
    </source>
</evidence>
<dbReference type="AlphaFoldDB" id="A0A8J9Y9H7"/>
<sequence>MSSGAAVSSMSLLPCLGEKSNFSTWKFRLKLMLEDKQVAYVLKEGDNEKEKSAEFIKDDSRAKSLIAMCVSDRYIEIIKDGKTAREMITLLENTFERKSVYNRFYLKRKLITLKCNEPLETYLIKFSSIVNDLQAIEVKIDDEDKICYLLSSLPKEYDPVITSIETMATEKRLTFDFVKARLLDAETKIITNKDTTDQESAFITCFTCGKPGHKSYECKDRTNEKEPHRGRGRGRAAGRGRRAARGQPTRGRGQRGQAQETSLAGKAEVGFFASEYMFGSVDNSNITFIVDSGCTQHIISDQYEQYLTDIKTLQKSVKIYVANGQYIESNKKGKLKFMYKHIKINIEALIVKNISYNLLSVNKITEAGFHIKFNKTKAVIRNKNIYVICYAEGMLYKLNAQLCSEICNISNNKSDDVLSNIWHRRLGHLNKKGLGIMNLQVSEKVCGPCIEGKATRTPFKLTPRPRSRRVAELLHTDIAGPTKNCGLNETNLPKFLWCEAIQCAAYQLNRSPSWAINFNTPCFMKNGHNDLSRLRVFGSKAWTTIIPKQDKLSKRAKPTRMVGYNTVGYRLWNPEDNTIIISRDVIFDESDFKYIEDKESEEEQLIQEEIDYQVQKTAEVRDKEIRSTEPETTECQDIQIEAEKEKNLNRESELVKKSRSAESEYIAAAATAQELVNLKGLSQHLKFKNDAILLVDNIGAISMSKSYENSKRTKHIDIRAHFLKDIVEKGIIAIEYINSNDNLADIMTKSLCKDKFLKFRDQFMC</sequence>
<dbReference type="Pfam" id="PF14223">
    <property type="entry name" value="Retrotran_gag_2"/>
    <property type="match status" value="1"/>
</dbReference>
<dbReference type="InterPro" id="IPR021109">
    <property type="entry name" value="Peptidase_aspartic_dom_sf"/>
</dbReference>
<dbReference type="InterPro" id="IPR001878">
    <property type="entry name" value="Znf_CCHC"/>
</dbReference>
<feature type="compositionally biased region" description="Basic and acidic residues" evidence="3">
    <location>
        <begin position="216"/>
        <end position="229"/>
    </location>
</feature>
<dbReference type="Pfam" id="PF13976">
    <property type="entry name" value="gag_pre-integrs"/>
    <property type="match status" value="1"/>
</dbReference>
<dbReference type="SUPFAM" id="SSF57756">
    <property type="entry name" value="Retrovirus zinc finger-like domains"/>
    <property type="match status" value="1"/>
</dbReference>
<dbReference type="PANTHER" id="PTHR42648">
    <property type="entry name" value="TRANSPOSASE, PUTATIVE-RELATED"/>
    <property type="match status" value="1"/>
</dbReference>
<feature type="compositionally biased region" description="Low complexity" evidence="3">
    <location>
        <begin position="245"/>
        <end position="259"/>
    </location>
</feature>
<name>A0A8J9Y9H7_9NEOP</name>
<evidence type="ECO:0000256" key="2">
    <source>
        <dbReference type="PROSITE-ProRule" id="PRU00047"/>
    </source>
</evidence>
<dbReference type="PROSITE" id="PS50158">
    <property type="entry name" value="ZF_CCHC"/>
    <property type="match status" value="1"/>
</dbReference>
<dbReference type="Pfam" id="PF22936">
    <property type="entry name" value="Pol_BBD"/>
    <property type="match status" value="1"/>
</dbReference>